<evidence type="ECO:0000313" key="5">
    <source>
        <dbReference type="Proteomes" id="UP000887566"/>
    </source>
</evidence>
<evidence type="ECO:0000256" key="3">
    <source>
        <dbReference type="ARBA" id="ARBA00023242"/>
    </source>
</evidence>
<sequence>MSEAPDDLEPAGLVKSTAYVGSGVFISQTQNPKPLEEMNLHKVSALFLHNIPPSVTRQELEEMCSQAHGGFLRLHPTEPDPNNKYYRDCVVSYWYNANLKKIMWKLRGTRLRGALLMVMDHREHVRRIENVDGLAADKSVVLRDIQLCKSLIEYLDKKEQLWGHAGPEEVGEADVEISRDKEPPKMNPLLINLDECLAYHLHQLIEGGQEDPTAPKKAESGNKVDRDDNLTRVLDRLILYLRIVHSVDYYGCKVYLTEDEQPRRIGPVSVRGEPSKIANPKRLAKYIKLFEERLKSLFPHQARLAGEHVELLGKRSADSEVEKFIRTNVISVGDGMSKCCLCYKRFTTFEFASLHMRERHTDKLEEVKWVVFCFNAYLADPNRPCSVDFTSGEVVCST</sequence>
<evidence type="ECO:0000313" key="6">
    <source>
        <dbReference type="WBParaSite" id="PSAMB.scaffold7557size7446.g30266.t1"/>
    </source>
</evidence>
<dbReference type="PANTHER" id="PTHR13165:SF0">
    <property type="entry name" value="SERRATE RNA EFFECTOR MOLECULE HOMOLOG"/>
    <property type="match status" value="1"/>
</dbReference>
<dbReference type="InterPro" id="IPR035979">
    <property type="entry name" value="RBD_domain_sf"/>
</dbReference>
<evidence type="ECO:0000256" key="2">
    <source>
        <dbReference type="ARBA" id="ARBA00005407"/>
    </source>
</evidence>
<dbReference type="GO" id="GO:0016604">
    <property type="term" value="C:nuclear body"/>
    <property type="evidence" value="ECO:0007669"/>
    <property type="project" value="TreeGrafter"/>
</dbReference>
<keyword evidence="3" id="KW-0539">Nucleus</keyword>
<dbReference type="AlphaFoldDB" id="A0A914XAQ7"/>
<name>A0A914XAQ7_9BILA</name>
<dbReference type="InterPro" id="IPR013087">
    <property type="entry name" value="Znf_C2H2_type"/>
</dbReference>
<protein>
    <submittedName>
        <fullName evidence="6">C2H2-type domain-containing protein</fullName>
    </submittedName>
</protein>
<proteinExistence type="inferred from homology"/>
<dbReference type="GO" id="GO:0031053">
    <property type="term" value="P:primary miRNA processing"/>
    <property type="evidence" value="ECO:0007669"/>
    <property type="project" value="TreeGrafter"/>
</dbReference>
<comment type="subcellular location">
    <subcellularLocation>
        <location evidence="1">Nucleus</location>
    </subcellularLocation>
</comment>
<keyword evidence="5" id="KW-1185">Reference proteome</keyword>
<dbReference type="PROSITE" id="PS00028">
    <property type="entry name" value="ZINC_FINGER_C2H2_1"/>
    <property type="match status" value="1"/>
</dbReference>
<dbReference type="PANTHER" id="PTHR13165">
    <property type="entry name" value="ARSENITE-RESISTANCE PROTEIN 2"/>
    <property type="match status" value="1"/>
</dbReference>
<accession>A0A914XAQ7</accession>
<evidence type="ECO:0000256" key="1">
    <source>
        <dbReference type="ARBA" id="ARBA00004123"/>
    </source>
</evidence>
<dbReference type="Proteomes" id="UP000887566">
    <property type="component" value="Unplaced"/>
</dbReference>
<reference evidence="6" key="1">
    <citation type="submission" date="2022-11" db="UniProtKB">
        <authorList>
            <consortium name="WormBaseParasite"/>
        </authorList>
    </citation>
    <scope>IDENTIFICATION</scope>
</reference>
<dbReference type="SUPFAM" id="SSF54928">
    <property type="entry name" value="RNA-binding domain, RBD"/>
    <property type="match status" value="1"/>
</dbReference>
<dbReference type="WBParaSite" id="PSAMB.scaffold7557size7446.g30266.t1">
    <property type="protein sequence ID" value="PSAMB.scaffold7557size7446.g30266.t1"/>
    <property type="gene ID" value="PSAMB.scaffold7557size7446.g30266"/>
</dbReference>
<dbReference type="InterPro" id="IPR007042">
    <property type="entry name" value="SERRATE/Ars2_C"/>
</dbReference>
<comment type="similarity">
    <text evidence="2">Belongs to the ARS2 family.</text>
</comment>
<evidence type="ECO:0000259" key="4">
    <source>
        <dbReference type="PROSITE" id="PS00028"/>
    </source>
</evidence>
<organism evidence="5 6">
    <name type="scientific">Plectus sambesii</name>
    <dbReference type="NCBI Taxonomy" id="2011161"/>
    <lineage>
        <taxon>Eukaryota</taxon>
        <taxon>Metazoa</taxon>
        <taxon>Ecdysozoa</taxon>
        <taxon>Nematoda</taxon>
        <taxon>Chromadorea</taxon>
        <taxon>Plectida</taxon>
        <taxon>Plectina</taxon>
        <taxon>Plectoidea</taxon>
        <taxon>Plectidae</taxon>
        <taxon>Plectus</taxon>
    </lineage>
</organism>
<dbReference type="CDD" id="cd00590">
    <property type="entry name" value="RRM_SF"/>
    <property type="match status" value="1"/>
</dbReference>
<feature type="domain" description="C2H2-type" evidence="4">
    <location>
        <begin position="339"/>
        <end position="360"/>
    </location>
</feature>
<dbReference type="GO" id="GO:0003676">
    <property type="term" value="F:nucleic acid binding"/>
    <property type="evidence" value="ECO:0007669"/>
    <property type="project" value="InterPro"/>
</dbReference>
<dbReference type="Pfam" id="PF04959">
    <property type="entry name" value="ARS2"/>
    <property type="match status" value="1"/>
</dbReference>
<dbReference type="InterPro" id="IPR039727">
    <property type="entry name" value="SE/Ars2"/>
</dbReference>